<evidence type="ECO:0000313" key="1">
    <source>
        <dbReference type="EMBL" id="EMD38996.1"/>
    </source>
</evidence>
<protein>
    <submittedName>
        <fullName evidence="1">Uncharacterized protein</fullName>
    </submittedName>
</protein>
<name>M2RJN1_CERS8</name>
<evidence type="ECO:0000313" key="2">
    <source>
        <dbReference type="Proteomes" id="UP000016930"/>
    </source>
</evidence>
<dbReference type="AlphaFoldDB" id="M2RJN1"/>
<organism evidence="1 2">
    <name type="scientific">Ceriporiopsis subvermispora (strain B)</name>
    <name type="common">White-rot fungus</name>
    <name type="synonym">Gelatoporia subvermispora</name>
    <dbReference type="NCBI Taxonomy" id="914234"/>
    <lineage>
        <taxon>Eukaryota</taxon>
        <taxon>Fungi</taxon>
        <taxon>Dikarya</taxon>
        <taxon>Basidiomycota</taxon>
        <taxon>Agaricomycotina</taxon>
        <taxon>Agaricomycetes</taxon>
        <taxon>Polyporales</taxon>
        <taxon>Gelatoporiaceae</taxon>
        <taxon>Gelatoporia</taxon>
    </lineage>
</organism>
<accession>M2RJN1</accession>
<sequence length="249" mass="26782">MAGMPANAAYFAVLTGRERDLAVKPGGVPALNANDCVFAAASRSRLRMSHEARVSKHTACGSDRAGNARPPRLPLTVLAQALSQQDSRDTRLSCLHRPISSLGGGAGMTLRLPSSSYVPPADHGIDAASCRYTASIARSSARRANMRRDGALQARTMSSRRASTPDDEFFRPSRRISVLPQLRISGHLHGLLRLLIASAQAKARSAFPALRLKCTSASLCEANNAHSWRAMSRAYATPHLETSASRQLR</sequence>
<proteinExistence type="predicted"/>
<dbReference type="EMBL" id="KB445794">
    <property type="protein sequence ID" value="EMD38996.1"/>
    <property type="molecule type" value="Genomic_DNA"/>
</dbReference>
<keyword evidence="2" id="KW-1185">Reference proteome</keyword>
<dbReference type="HOGENOM" id="CLU_1115636_0_0_1"/>
<reference evidence="1 2" key="1">
    <citation type="journal article" date="2012" name="Proc. Natl. Acad. Sci. U.S.A.">
        <title>Comparative genomics of Ceriporiopsis subvermispora and Phanerochaete chrysosporium provide insight into selective ligninolysis.</title>
        <authorList>
            <person name="Fernandez-Fueyo E."/>
            <person name="Ruiz-Duenas F.J."/>
            <person name="Ferreira P."/>
            <person name="Floudas D."/>
            <person name="Hibbett D.S."/>
            <person name="Canessa P."/>
            <person name="Larrondo L.F."/>
            <person name="James T.Y."/>
            <person name="Seelenfreund D."/>
            <person name="Lobos S."/>
            <person name="Polanco R."/>
            <person name="Tello M."/>
            <person name="Honda Y."/>
            <person name="Watanabe T."/>
            <person name="Watanabe T."/>
            <person name="Ryu J.S."/>
            <person name="Kubicek C.P."/>
            <person name="Schmoll M."/>
            <person name="Gaskell J."/>
            <person name="Hammel K.E."/>
            <person name="St John F.J."/>
            <person name="Vanden Wymelenberg A."/>
            <person name="Sabat G."/>
            <person name="Splinter BonDurant S."/>
            <person name="Syed K."/>
            <person name="Yadav J.S."/>
            <person name="Doddapaneni H."/>
            <person name="Subramanian V."/>
            <person name="Lavin J.L."/>
            <person name="Oguiza J.A."/>
            <person name="Perez G."/>
            <person name="Pisabarro A.G."/>
            <person name="Ramirez L."/>
            <person name="Santoyo F."/>
            <person name="Master E."/>
            <person name="Coutinho P.M."/>
            <person name="Henrissat B."/>
            <person name="Lombard V."/>
            <person name="Magnuson J.K."/>
            <person name="Kuees U."/>
            <person name="Hori C."/>
            <person name="Igarashi K."/>
            <person name="Samejima M."/>
            <person name="Held B.W."/>
            <person name="Barry K.W."/>
            <person name="LaButti K.M."/>
            <person name="Lapidus A."/>
            <person name="Lindquist E.A."/>
            <person name="Lucas S.M."/>
            <person name="Riley R."/>
            <person name="Salamov A.A."/>
            <person name="Hoffmeister D."/>
            <person name="Schwenk D."/>
            <person name="Hadar Y."/>
            <person name="Yarden O."/>
            <person name="de Vries R.P."/>
            <person name="Wiebenga A."/>
            <person name="Stenlid J."/>
            <person name="Eastwood D."/>
            <person name="Grigoriev I.V."/>
            <person name="Berka R.M."/>
            <person name="Blanchette R.A."/>
            <person name="Kersten P."/>
            <person name="Martinez A.T."/>
            <person name="Vicuna R."/>
            <person name="Cullen D."/>
        </authorList>
    </citation>
    <scope>NUCLEOTIDE SEQUENCE [LARGE SCALE GENOMIC DNA]</scope>
    <source>
        <strain evidence="1 2">B</strain>
    </source>
</reference>
<gene>
    <name evidence="1" type="ORF">CERSUDRAFT_93036</name>
</gene>
<dbReference type="Proteomes" id="UP000016930">
    <property type="component" value="Unassembled WGS sequence"/>
</dbReference>